<keyword evidence="2" id="KW-0472">Membrane</keyword>
<feature type="region of interest" description="Disordered" evidence="1">
    <location>
        <begin position="56"/>
        <end position="81"/>
    </location>
</feature>
<dbReference type="EMBL" id="VFMN01000001">
    <property type="protein sequence ID" value="TQJ07087.1"/>
    <property type="molecule type" value="Genomic_DNA"/>
</dbReference>
<feature type="domain" description="Protein-glutamine gamma-glutamyltransferase-like C-terminal" evidence="3">
    <location>
        <begin position="167"/>
        <end position="235"/>
    </location>
</feature>
<dbReference type="Proteomes" id="UP000317893">
    <property type="component" value="Unassembled WGS sequence"/>
</dbReference>
<evidence type="ECO:0000259" key="3">
    <source>
        <dbReference type="Pfam" id="PF13559"/>
    </source>
</evidence>
<dbReference type="AlphaFoldDB" id="A0A542DVH6"/>
<feature type="transmembrane region" description="Helical" evidence="2">
    <location>
        <begin position="21"/>
        <end position="41"/>
    </location>
</feature>
<organism evidence="4 5">
    <name type="scientific">Lapillicoccus jejuensis</name>
    <dbReference type="NCBI Taxonomy" id="402171"/>
    <lineage>
        <taxon>Bacteria</taxon>
        <taxon>Bacillati</taxon>
        <taxon>Actinomycetota</taxon>
        <taxon>Actinomycetes</taxon>
        <taxon>Micrococcales</taxon>
        <taxon>Intrasporangiaceae</taxon>
        <taxon>Lapillicoccus</taxon>
    </lineage>
</organism>
<proteinExistence type="predicted"/>
<evidence type="ECO:0000256" key="1">
    <source>
        <dbReference type="SAM" id="MobiDB-lite"/>
    </source>
</evidence>
<keyword evidence="2" id="KW-1133">Transmembrane helix</keyword>
<feature type="compositionally biased region" description="Low complexity" evidence="1">
    <location>
        <begin position="66"/>
        <end position="77"/>
    </location>
</feature>
<dbReference type="InterPro" id="IPR025403">
    <property type="entry name" value="TgpA-like_C"/>
</dbReference>
<dbReference type="Pfam" id="PF13559">
    <property type="entry name" value="DUF4129"/>
    <property type="match status" value="1"/>
</dbReference>
<reference evidence="4 5" key="1">
    <citation type="submission" date="2019-06" db="EMBL/GenBank/DDBJ databases">
        <title>Sequencing the genomes of 1000 actinobacteria strains.</title>
        <authorList>
            <person name="Klenk H.-P."/>
        </authorList>
    </citation>
    <scope>NUCLEOTIDE SEQUENCE [LARGE SCALE GENOMIC DNA]</scope>
    <source>
        <strain evidence="4 5">DSM 18607</strain>
    </source>
</reference>
<sequence length="265" mass="28209">MPPMGTGDGVRGPSRLDVPRRTAVLAGLGALALLLLVLAVAGGPVDVVTGSGSLGGTAAAPPPVTPTSTTQTPTPTASGGDLAQQLPSTPPALGAAIRALLLVAVVVAAALLLRWLWRVVPRYRSRVQTGTVALEPPEADPEDIVAGADQRLALLLDGEPRNAIVACWVDLETAVERTGLERRPSETPTELTRRVLATWEVSPRHLDRLAELYREARFSRHPLHEGHREAAVHHLTALHDDLRRVAQRLADERERRRATQAGVAG</sequence>
<name>A0A542DVH6_9MICO</name>
<keyword evidence="5" id="KW-1185">Reference proteome</keyword>
<keyword evidence="2" id="KW-0812">Transmembrane</keyword>
<evidence type="ECO:0000256" key="2">
    <source>
        <dbReference type="SAM" id="Phobius"/>
    </source>
</evidence>
<evidence type="ECO:0000313" key="5">
    <source>
        <dbReference type="Proteomes" id="UP000317893"/>
    </source>
</evidence>
<feature type="transmembrane region" description="Helical" evidence="2">
    <location>
        <begin position="95"/>
        <end position="117"/>
    </location>
</feature>
<comment type="caution">
    <text evidence="4">The sequence shown here is derived from an EMBL/GenBank/DDBJ whole genome shotgun (WGS) entry which is preliminary data.</text>
</comment>
<evidence type="ECO:0000313" key="4">
    <source>
        <dbReference type="EMBL" id="TQJ07087.1"/>
    </source>
</evidence>
<protein>
    <submittedName>
        <fullName evidence="4">Uncharacterized protein DUF4129</fullName>
    </submittedName>
</protein>
<gene>
    <name evidence="4" type="ORF">FB458_0134</name>
</gene>
<accession>A0A542DVH6</accession>